<dbReference type="PANTHER" id="PTHR12818">
    <property type="entry name" value="TRNA (ADENINE(37)-N6)-METHYLTRANSFERASE"/>
    <property type="match status" value="1"/>
</dbReference>
<accession>A0A4R7ZTT4</accession>
<protein>
    <submittedName>
        <fullName evidence="4">tRNA-Thr(GGU) m(6)t(6)A37 methyltransferase TsaA</fullName>
    </submittedName>
</protein>
<reference evidence="4 5" key="1">
    <citation type="submission" date="2019-03" db="EMBL/GenBank/DDBJ databases">
        <title>Genomic Encyclopedia of Type Strains, Phase IV (KMG-IV): sequencing the most valuable type-strain genomes for metagenomic binning, comparative biology and taxonomic classification.</title>
        <authorList>
            <person name="Goeker M."/>
        </authorList>
    </citation>
    <scope>NUCLEOTIDE SEQUENCE [LARGE SCALE GENOMIC DNA]</scope>
    <source>
        <strain evidence="4 5">DSM 28867</strain>
    </source>
</reference>
<dbReference type="CDD" id="cd09281">
    <property type="entry name" value="UPF0066"/>
    <property type="match status" value="1"/>
</dbReference>
<dbReference type="GO" id="GO:0032259">
    <property type="term" value="P:methylation"/>
    <property type="evidence" value="ECO:0007669"/>
    <property type="project" value="UniProtKB-KW"/>
</dbReference>
<dbReference type="AlphaFoldDB" id="A0A4R7ZTT4"/>
<dbReference type="EMBL" id="SODD01000009">
    <property type="protein sequence ID" value="TDW20976.1"/>
    <property type="molecule type" value="Genomic_DNA"/>
</dbReference>
<evidence type="ECO:0000256" key="1">
    <source>
        <dbReference type="ARBA" id="ARBA00022691"/>
    </source>
</evidence>
<proteinExistence type="inferred from homology"/>
<dbReference type="InterPro" id="IPR036413">
    <property type="entry name" value="YaeB-like_sf"/>
</dbReference>
<evidence type="ECO:0000313" key="5">
    <source>
        <dbReference type="Proteomes" id="UP000294743"/>
    </source>
</evidence>
<evidence type="ECO:0000259" key="3">
    <source>
        <dbReference type="PROSITE" id="PS51668"/>
    </source>
</evidence>
<dbReference type="InterPro" id="IPR036414">
    <property type="entry name" value="YaeB_N_sf"/>
</dbReference>
<dbReference type="InterPro" id="IPR023370">
    <property type="entry name" value="TrmO-like_N"/>
</dbReference>
<dbReference type="InterPro" id="IPR040372">
    <property type="entry name" value="YaeB-like"/>
</dbReference>
<dbReference type="GO" id="GO:0008168">
    <property type="term" value="F:methyltransferase activity"/>
    <property type="evidence" value="ECO:0007669"/>
    <property type="project" value="UniProtKB-KW"/>
</dbReference>
<dbReference type="PROSITE" id="PS51668">
    <property type="entry name" value="TSAA_2"/>
    <property type="match status" value="1"/>
</dbReference>
<organism evidence="4 5">
    <name type="scientific">Breznakia blatticola</name>
    <dbReference type="NCBI Taxonomy" id="1754012"/>
    <lineage>
        <taxon>Bacteria</taxon>
        <taxon>Bacillati</taxon>
        <taxon>Bacillota</taxon>
        <taxon>Erysipelotrichia</taxon>
        <taxon>Erysipelotrichales</taxon>
        <taxon>Erysipelotrichaceae</taxon>
        <taxon>Breznakia</taxon>
    </lineage>
</organism>
<dbReference type="Proteomes" id="UP000294743">
    <property type="component" value="Unassembled WGS sequence"/>
</dbReference>
<comment type="caution">
    <text evidence="4">The sequence shown here is derived from an EMBL/GenBank/DDBJ whole genome shotgun (WGS) entry which is preliminary data.</text>
</comment>
<dbReference type="PANTHER" id="PTHR12818:SF0">
    <property type="entry name" value="TRNA (ADENINE(37)-N6)-METHYLTRANSFERASE"/>
    <property type="match status" value="1"/>
</dbReference>
<comment type="similarity">
    <text evidence="2">Belongs to the tRNA methyltransferase O family.</text>
</comment>
<keyword evidence="1" id="KW-0949">S-adenosyl-L-methionine</keyword>
<dbReference type="SUPFAM" id="SSF118196">
    <property type="entry name" value="YaeB-like"/>
    <property type="match status" value="1"/>
</dbReference>
<evidence type="ECO:0000256" key="2">
    <source>
        <dbReference type="ARBA" id="ARBA00033753"/>
    </source>
</evidence>
<gene>
    <name evidence="4" type="ORF">EDD63_10911</name>
</gene>
<dbReference type="Gene3D" id="2.40.30.70">
    <property type="entry name" value="YaeB-like"/>
    <property type="match status" value="1"/>
</dbReference>
<keyword evidence="5" id="KW-1185">Reference proteome</keyword>
<name>A0A4R7ZTT4_9FIRM</name>
<evidence type="ECO:0000313" key="4">
    <source>
        <dbReference type="EMBL" id="TDW20976.1"/>
    </source>
</evidence>
<feature type="domain" description="TsaA-like" evidence="3">
    <location>
        <begin position="6"/>
        <end position="130"/>
    </location>
</feature>
<keyword evidence="4" id="KW-0489">Methyltransferase</keyword>
<dbReference type="Pfam" id="PF01980">
    <property type="entry name" value="TrmO_N"/>
    <property type="match status" value="1"/>
</dbReference>
<sequence>MTTFNVKSIGKICNSNEGVYIALDKAYIPALQALEGFSHINVLWWASDFDEPTYREVLETKQPYKNAPEVMGIFATRSPVRPNPIAVTVVDVLHIDMEKGVIHIPYIDAHDQTPLLDIKPYTPSIDRVESPSMPNWCSHWPKNIESSGAFDWENEFNF</sequence>
<keyword evidence="4" id="KW-0808">Transferase</keyword>
<dbReference type="OrthoDB" id="9804309at2"/>
<dbReference type="RefSeq" id="WP_134168720.1">
    <property type="nucleotide sequence ID" value="NZ_SODD01000009.1"/>
</dbReference>